<evidence type="ECO:0000259" key="3">
    <source>
        <dbReference type="Pfam" id="PF00294"/>
    </source>
</evidence>
<dbReference type="OrthoDB" id="9806249at2"/>
<evidence type="ECO:0000256" key="1">
    <source>
        <dbReference type="ARBA" id="ARBA00022679"/>
    </source>
</evidence>
<evidence type="ECO:0000313" key="5">
    <source>
        <dbReference type="Proteomes" id="UP000216498"/>
    </source>
</evidence>
<accession>A0A265N6X6</accession>
<dbReference type="Pfam" id="PF00294">
    <property type="entry name" value="PfkB"/>
    <property type="match status" value="1"/>
</dbReference>
<dbReference type="InterPro" id="IPR011611">
    <property type="entry name" value="PfkB_dom"/>
</dbReference>
<dbReference type="AlphaFoldDB" id="A0A265N6X6"/>
<keyword evidence="1" id="KW-0808">Transferase</keyword>
<organism evidence="4 5">
    <name type="scientific">Virgibacillus indicus</name>
    <dbReference type="NCBI Taxonomy" id="2024554"/>
    <lineage>
        <taxon>Bacteria</taxon>
        <taxon>Bacillati</taxon>
        <taxon>Bacillota</taxon>
        <taxon>Bacilli</taxon>
        <taxon>Bacillales</taxon>
        <taxon>Bacillaceae</taxon>
        <taxon>Virgibacillus</taxon>
    </lineage>
</organism>
<proteinExistence type="predicted"/>
<dbReference type="PANTHER" id="PTHR10584:SF166">
    <property type="entry name" value="RIBOKINASE"/>
    <property type="match status" value="1"/>
</dbReference>
<protein>
    <recommendedName>
        <fullName evidence="3">Carbohydrate kinase PfkB domain-containing protein</fullName>
    </recommendedName>
</protein>
<sequence length="271" mass="30383">MKVISIGNSVMDYYQDRKIMYPGGNALNVAVLSKRYGAKKSSYVGILGNDHEGSHIEKALEKEGVDTSRIRKVEGATGKVKIKLDEGGDREFVEWKKGVQELVKMQFTSEDLKYILSHSHLHTSVYSYLDNEIPELSNDISISFDFSTYRKKEYLRSICPYIDFAFFSGSDLSLAACENLIEYVHKLKTKYVVVTRGEHAAILSDSYKIYKQPVTKGEVVDTLGAGDSFISMLLVQFYKTRDLKLAMKMATEAATKTCANNGTFGYGFSVS</sequence>
<evidence type="ECO:0000313" key="4">
    <source>
        <dbReference type="EMBL" id="OZU87199.1"/>
    </source>
</evidence>
<gene>
    <name evidence="4" type="ORF">CIL03_18070</name>
</gene>
<reference evidence="4 5" key="1">
    <citation type="submission" date="2017-08" db="EMBL/GenBank/DDBJ databases">
        <title>Virgibacillus indicus sp. nov. and Virgibacillus profoundi sp. nov, two moderately halophilic bacteria isolated from marine sediment by using the Microfluidic Streak Plate.</title>
        <authorList>
            <person name="Xu B."/>
            <person name="Hu B."/>
            <person name="Wang J."/>
            <person name="Zhu Y."/>
            <person name="Huang L."/>
            <person name="Du W."/>
            <person name="Huang Y."/>
        </authorList>
    </citation>
    <scope>NUCLEOTIDE SEQUENCE [LARGE SCALE GENOMIC DNA]</scope>
    <source>
        <strain evidence="4 5">IO3-P2-C2</strain>
    </source>
</reference>
<dbReference type="EMBL" id="NPMS01000013">
    <property type="protein sequence ID" value="OZU87199.1"/>
    <property type="molecule type" value="Genomic_DNA"/>
</dbReference>
<dbReference type="PANTHER" id="PTHR10584">
    <property type="entry name" value="SUGAR KINASE"/>
    <property type="match status" value="1"/>
</dbReference>
<name>A0A265N6X6_9BACI</name>
<feature type="domain" description="Carbohydrate kinase PfkB" evidence="3">
    <location>
        <begin position="20"/>
        <end position="263"/>
    </location>
</feature>
<comment type="caution">
    <text evidence="4">The sequence shown here is derived from an EMBL/GenBank/DDBJ whole genome shotgun (WGS) entry which is preliminary data.</text>
</comment>
<keyword evidence="5" id="KW-1185">Reference proteome</keyword>
<dbReference type="Proteomes" id="UP000216498">
    <property type="component" value="Unassembled WGS sequence"/>
</dbReference>
<evidence type="ECO:0000256" key="2">
    <source>
        <dbReference type="ARBA" id="ARBA00022777"/>
    </source>
</evidence>
<keyword evidence="2" id="KW-0418">Kinase</keyword>
<dbReference type="InterPro" id="IPR029056">
    <property type="entry name" value="Ribokinase-like"/>
</dbReference>
<dbReference type="Gene3D" id="3.40.1190.20">
    <property type="match status" value="1"/>
</dbReference>
<dbReference type="GO" id="GO:0016301">
    <property type="term" value="F:kinase activity"/>
    <property type="evidence" value="ECO:0007669"/>
    <property type="project" value="UniProtKB-KW"/>
</dbReference>
<dbReference type="RefSeq" id="WP_094887283.1">
    <property type="nucleotide sequence ID" value="NZ_NPMS01000013.1"/>
</dbReference>
<dbReference type="SUPFAM" id="SSF53613">
    <property type="entry name" value="Ribokinase-like"/>
    <property type="match status" value="1"/>
</dbReference>